<dbReference type="GO" id="GO:0020037">
    <property type="term" value="F:heme binding"/>
    <property type="evidence" value="ECO:0007669"/>
    <property type="project" value="InterPro"/>
</dbReference>
<dbReference type="InterPro" id="IPR009050">
    <property type="entry name" value="Globin-like_sf"/>
</dbReference>
<protein>
    <recommendedName>
        <fullName evidence="4">Globin family profile domain-containing protein</fullName>
    </recommendedName>
</protein>
<dbReference type="Proteomes" id="UP000037069">
    <property type="component" value="Unassembled WGS sequence"/>
</dbReference>
<evidence type="ECO:0008006" key="4">
    <source>
        <dbReference type="Google" id="ProtNLM"/>
    </source>
</evidence>
<evidence type="ECO:0000313" key="2">
    <source>
        <dbReference type="EMBL" id="KNC31407.1"/>
    </source>
</evidence>
<dbReference type="Gene3D" id="1.10.490.10">
    <property type="entry name" value="Globins"/>
    <property type="match status" value="1"/>
</dbReference>
<dbReference type="OrthoDB" id="7751476at2759"/>
<reference evidence="2 3" key="1">
    <citation type="journal article" date="2015" name="Nat. Commun.">
        <title>Lucilia cuprina genome unlocks parasitic fly biology to underpin future interventions.</title>
        <authorList>
            <person name="Anstead C.A."/>
            <person name="Korhonen P.K."/>
            <person name="Young N.D."/>
            <person name="Hall R.S."/>
            <person name="Jex A.R."/>
            <person name="Murali S.C."/>
            <person name="Hughes D.S."/>
            <person name="Lee S.F."/>
            <person name="Perry T."/>
            <person name="Stroehlein A.J."/>
            <person name="Ansell B.R."/>
            <person name="Breugelmans B."/>
            <person name="Hofmann A."/>
            <person name="Qu J."/>
            <person name="Dugan S."/>
            <person name="Lee S.L."/>
            <person name="Chao H."/>
            <person name="Dinh H."/>
            <person name="Han Y."/>
            <person name="Doddapaneni H.V."/>
            <person name="Worley K.C."/>
            <person name="Muzny D.M."/>
            <person name="Ioannidis P."/>
            <person name="Waterhouse R.M."/>
            <person name="Zdobnov E.M."/>
            <person name="James P.J."/>
            <person name="Bagnall N.H."/>
            <person name="Kotze A.C."/>
            <person name="Gibbs R.A."/>
            <person name="Richards S."/>
            <person name="Batterham P."/>
            <person name="Gasser R.B."/>
        </authorList>
    </citation>
    <scope>NUCLEOTIDE SEQUENCE [LARGE SCALE GENOMIC DNA]</scope>
    <source>
        <strain evidence="2 3">LS</strain>
        <tissue evidence="2">Full body</tissue>
    </source>
</reference>
<accession>A0A0L0CGT8</accession>
<organism evidence="2 3">
    <name type="scientific">Lucilia cuprina</name>
    <name type="common">Green bottle fly</name>
    <name type="synonym">Australian sheep blowfly</name>
    <dbReference type="NCBI Taxonomy" id="7375"/>
    <lineage>
        <taxon>Eukaryota</taxon>
        <taxon>Metazoa</taxon>
        <taxon>Ecdysozoa</taxon>
        <taxon>Arthropoda</taxon>
        <taxon>Hexapoda</taxon>
        <taxon>Insecta</taxon>
        <taxon>Pterygota</taxon>
        <taxon>Neoptera</taxon>
        <taxon>Endopterygota</taxon>
        <taxon>Diptera</taxon>
        <taxon>Brachycera</taxon>
        <taxon>Muscomorpha</taxon>
        <taxon>Oestroidea</taxon>
        <taxon>Calliphoridae</taxon>
        <taxon>Luciliinae</taxon>
        <taxon>Lucilia</taxon>
    </lineage>
</organism>
<dbReference type="GO" id="GO:0019825">
    <property type="term" value="F:oxygen binding"/>
    <property type="evidence" value="ECO:0007669"/>
    <property type="project" value="InterPro"/>
</dbReference>
<comment type="caution">
    <text evidence="2">The sequence shown here is derived from an EMBL/GenBank/DDBJ whole genome shotgun (WGS) entry which is preliminary data.</text>
</comment>
<proteinExistence type="predicted"/>
<sequence length="179" mass="20947">MATNIIYPKPLPKLVKQNIPLETGFTSTEIVALQNGWHLIKRRLYYHSTKIFKDEHYLLLERFRNVEIGKFNLSNLHQHPGQLMNIYGRLIESGLNDVAFINMLLSDVGQRHKLYEVTYDDVKLLTNHIRLYVIEFLDKIKSITFVNGLTKLSELINEHHREKAEDAEQTARTQSDDED</sequence>
<keyword evidence="3" id="KW-1185">Reference proteome</keyword>
<dbReference type="EMBL" id="JRES01000423">
    <property type="protein sequence ID" value="KNC31407.1"/>
    <property type="molecule type" value="Genomic_DNA"/>
</dbReference>
<evidence type="ECO:0000256" key="1">
    <source>
        <dbReference type="SAM" id="MobiDB-lite"/>
    </source>
</evidence>
<feature type="region of interest" description="Disordered" evidence="1">
    <location>
        <begin position="160"/>
        <end position="179"/>
    </location>
</feature>
<evidence type="ECO:0000313" key="3">
    <source>
        <dbReference type="Proteomes" id="UP000037069"/>
    </source>
</evidence>
<dbReference type="InterPro" id="IPR012292">
    <property type="entry name" value="Globin/Proto"/>
</dbReference>
<name>A0A0L0CGT8_LUCCU</name>
<dbReference type="STRING" id="7375.A0A0L0CGT8"/>
<gene>
    <name evidence="2" type="ORF">FF38_03877</name>
</gene>
<dbReference type="SUPFAM" id="SSF46458">
    <property type="entry name" value="Globin-like"/>
    <property type="match status" value="1"/>
</dbReference>
<dbReference type="AlphaFoldDB" id="A0A0L0CGT8"/>